<reference evidence="2 3" key="1">
    <citation type="submission" date="2019-12" db="EMBL/GenBank/DDBJ databases">
        <authorList>
            <person name="Yang R."/>
        </authorList>
    </citation>
    <scope>NUCLEOTIDE SEQUENCE [LARGE SCALE GENOMIC DNA]</scope>
    <source>
        <strain evidence="2 3">DONG20-135</strain>
    </source>
</reference>
<feature type="transmembrane region" description="Helical" evidence="1">
    <location>
        <begin position="747"/>
        <end position="770"/>
    </location>
</feature>
<comment type="caution">
    <text evidence="2">The sequence shown here is derived from an EMBL/GenBank/DDBJ whole genome shotgun (WGS) entry which is preliminary data.</text>
</comment>
<accession>A0A6N8U8T4</accession>
<feature type="transmembrane region" description="Helical" evidence="1">
    <location>
        <begin position="403"/>
        <end position="423"/>
    </location>
</feature>
<dbReference type="AlphaFoldDB" id="A0A6N8U8T4"/>
<feature type="transmembrane region" description="Helical" evidence="1">
    <location>
        <begin position="830"/>
        <end position="860"/>
    </location>
</feature>
<keyword evidence="1" id="KW-0472">Membrane</keyword>
<name>A0A6N8U8T4_9FIRM</name>
<reference evidence="2 3" key="2">
    <citation type="submission" date="2020-01" db="EMBL/GenBank/DDBJ databases">
        <title>Clostridiaceae sp. nov. isolated from the gut of human by culturomics.</title>
        <authorList>
            <person name="Chang Y."/>
        </authorList>
    </citation>
    <scope>NUCLEOTIDE SEQUENCE [LARGE SCALE GENOMIC DNA]</scope>
    <source>
        <strain evidence="2 3">DONG20-135</strain>
    </source>
</reference>
<feature type="transmembrane region" description="Helical" evidence="1">
    <location>
        <begin position="307"/>
        <end position="328"/>
    </location>
</feature>
<gene>
    <name evidence="2" type="ORF">GSF08_10395</name>
</gene>
<dbReference type="RefSeq" id="WP_160625715.1">
    <property type="nucleotide sequence ID" value="NZ_WUUQ01000006.1"/>
</dbReference>
<evidence type="ECO:0000313" key="2">
    <source>
        <dbReference type="EMBL" id="MXQ74332.1"/>
    </source>
</evidence>
<protein>
    <submittedName>
        <fullName evidence="2">Uncharacterized protein</fullName>
    </submittedName>
</protein>
<feature type="transmembrane region" description="Helical" evidence="1">
    <location>
        <begin position="471"/>
        <end position="489"/>
    </location>
</feature>
<sequence>MKLIFKALYNKKLFQYGILILVLVLTVCSIQMSATVTLKNKTMIQKVNAINAAHTNIYVADTRNLDNQESDDDIPDYLSRVNEENDIDLVDSVENTYFNILLAQNLHEIDVNQMSDKQLASLQNVYLEGYVSHKGTNNYKMLKGKSYRKLKGNEIVINEQCARDLERKHMKVIGGTFYNNDTNYRYKIVGVYEDPTYTEDATSNLKDTTILKTDLQTTKFHALGNFDTVKKNAIRIEKQFNTVELEEEPYMLYQVVHKIHLTDYSVENESKLLTLIQINSVGANYAQIYPLYYQLQDDNMTQNIFKYLSYTLLAALIVSDFFVFYAFFKRKLDEDKNKLAMMVLCGIKQKNIIKAYLSELGVLSGATLLICAVLNFIGCFVLQLHKQPYLSMFFDAAPQLLKITLLLALVMFILLGIMIILQIKHFFTNNLTRVMKEKDLTIKKPPRITIDYKRQLIQMSLRDLLANKFKFIRVVFATSFLILCMLLTFCSYETLDHLYNRETIGLTFDYTISHLNKKQYQKLKQDYLKDVSILNTSTRYFMEKTGEIDGIDVYQYYDAALITLYDDVKPDNPQTAENDKVKQFMNKQSGVYPKPGVDVDALGNLYYYQREALLPRKLMELKGAITDENANAGIHKKGLAFSYMPFLHSMYQQDNYMYIKGGINSLINNGYVAFTAMTAGKQLPIDKLVLNTEGNDIGNGIVINLKKGVSKKVFESYLKKEGISFTSYDEILKQMAVSNHQINRNTFAVMTVVMGIMILMFIILTIANITEEEMHKQTERSFMIRTGWSHSFVKRLSLTKSILMLMTSCVIALLVFFPIKWFYFHYLFQILGIYAISTAGNMILLLPFLTILVFLIWMLILNHKKHPS</sequence>
<keyword evidence="1" id="KW-1133">Transmembrane helix</keyword>
<dbReference type="EMBL" id="WUUQ01000006">
    <property type="protein sequence ID" value="MXQ74332.1"/>
    <property type="molecule type" value="Genomic_DNA"/>
</dbReference>
<feature type="transmembrane region" description="Helical" evidence="1">
    <location>
        <begin position="360"/>
        <end position="383"/>
    </location>
</feature>
<dbReference type="Proteomes" id="UP000434036">
    <property type="component" value="Unassembled WGS sequence"/>
</dbReference>
<keyword evidence="3" id="KW-1185">Reference proteome</keyword>
<proteinExistence type="predicted"/>
<evidence type="ECO:0000256" key="1">
    <source>
        <dbReference type="SAM" id="Phobius"/>
    </source>
</evidence>
<keyword evidence="1" id="KW-0812">Transmembrane</keyword>
<evidence type="ECO:0000313" key="3">
    <source>
        <dbReference type="Proteomes" id="UP000434036"/>
    </source>
</evidence>
<feature type="transmembrane region" description="Helical" evidence="1">
    <location>
        <begin position="802"/>
        <end position="824"/>
    </location>
</feature>
<organism evidence="2 3">
    <name type="scientific">Copranaerobaculum intestinale</name>
    <dbReference type="NCBI Taxonomy" id="2692629"/>
    <lineage>
        <taxon>Bacteria</taxon>
        <taxon>Bacillati</taxon>
        <taxon>Bacillota</taxon>
        <taxon>Erysipelotrichia</taxon>
        <taxon>Erysipelotrichales</taxon>
        <taxon>Erysipelotrichaceae</taxon>
        <taxon>Copranaerobaculum</taxon>
    </lineage>
</organism>